<evidence type="ECO:0000256" key="2">
    <source>
        <dbReference type="SAM" id="Phobius"/>
    </source>
</evidence>
<feature type="region of interest" description="Disordered" evidence="1">
    <location>
        <begin position="65"/>
        <end position="235"/>
    </location>
</feature>
<feature type="transmembrane region" description="Helical" evidence="2">
    <location>
        <begin position="12"/>
        <end position="30"/>
    </location>
</feature>
<feature type="transmembrane region" description="Helical" evidence="2">
    <location>
        <begin position="36"/>
        <end position="57"/>
    </location>
</feature>
<evidence type="ECO:0008006" key="5">
    <source>
        <dbReference type="Google" id="ProtNLM"/>
    </source>
</evidence>
<feature type="compositionally biased region" description="Basic and acidic residues" evidence="1">
    <location>
        <begin position="177"/>
        <end position="192"/>
    </location>
</feature>
<keyword evidence="2" id="KW-0812">Transmembrane</keyword>
<dbReference type="STRING" id="1353528.DT23_00510"/>
<dbReference type="Gene3D" id="1.10.150.20">
    <property type="entry name" value="5' to 3' exonuclease, C-terminal subdomain"/>
    <property type="match status" value="1"/>
</dbReference>
<keyword evidence="4" id="KW-1185">Reference proteome</keyword>
<comment type="caution">
    <text evidence="3">The sequence shown here is derived from an EMBL/GenBank/DDBJ whole genome shotgun (WGS) entry which is preliminary data.</text>
</comment>
<evidence type="ECO:0000256" key="1">
    <source>
        <dbReference type="SAM" id="MobiDB-lite"/>
    </source>
</evidence>
<organism evidence="3 4">
    <name type="scientific">Thioclava indica</name>
    <dbReference type="NCBI Taxonomy" id="1353528"/>
    <lineage>
        <taxon>Bacteria</taxon>
        <taxon>Pseudomonadati</taxon>
        <taxon>Pseudomonadota</taxon>
        <taxon>Alphaproteobacteria</taxon>
        <taxon>Rhodobacterales</taxon>
        <taxon>Paracoccaceae</taxon>
        <taxon>Thioclava</taxon>
    </lineage>
</organism>
<dbReference type="eggNOG" id="COG3743">
    <property type="taxonomic scope" value="Bacteria"/>
</dbReference>
<sequence length="311" mass="32028">MGDQTQGCRGKAGIWAGITGLVVMVFLMVVAHETFFGAFFLGLLTFLLFGSFLLWAFCSGAGAPGSADGTGAARNVTRKPDPMPSPSDLEAPVSAFKAQSPEGEAAHKQAEVAAPDAPVPTKTQPAVPSESAPVAVMSAPAPAEAEAPAKPAPAKAEAASKPAAKKAAAKPKSAAKPAEKKPAAKKAIEKKPAAKKPAAAKAAKPKETAPAQSADGAGQKPSGLSAPRASGADDLTKIEGIGPKLAETLNGWGVYHFDQIAQWGADEVAYADTNVPRFKGRCTRDKWVSQAKIIVDEGMEAFLERAKTNDY</sequence>
<feature type="compositionally biased region" description="Low complexity" evidence="1">
    <location>
        <begin position="125"/>
        <end position="162"/>
    </location>
</feature>
<evidence type="ECO:0000313" key="3">
    <source>
        <dbReference type="EMBL" id="KEO61480.1"/>
    </source>
</evidence>
<dbReference type="AlphaFoldDB" id="A0A074JZV9"/>
<reference evidence="3 4" key="1">
    <citation type="journal article" date="2015" name="Antonie Van Leeuwenhoek">
        <title>Thioclava indica sp. nov., isolated from surface seawater of the Indian Ocean.</title>
        <authorList>
            <person name="Liu Y."/>
            <person name="Lai Q."/>
            <person name="Du J."/>
            <person name="Xu H."/>
            <person name="Jiang L."/>
            <person name="Shao Z."/>
        </authorList>
    </citation>
    <scope>NUCLEOTIDE SEQUENCE [LARGE SCALE GENOMIC DNA]</scope>
    <source>
        <strain evidence="3 4">DT23-4</strain>
    </source>
</reference>
<accession>A0A074JZV9</accession>
<dbReference type="OrthoDB" id="9807941at2"/>
<gene>
    <name evidence="3" type="ORF">DT23_00510</name>
</gene>
<dbReference type="EMBL" id="AUNB01000001">
    <property type="protein sequence ID" value="KEO61480.1"/>
    <property type="molecule type" value="Genomic_DNA"/>
</dbReference>
<keyword evidence="2" id="KW-1133">Transmembrane helix</keyword>
<protein>
    <recommendedName>
        <fullName evidence="5">NADH dehydrogenase subunit E</fullName>
    </recommendedName>
</protein>
<name>A0A074JZV9_9RHOB</name>
<proteinExistence type="predicted"/>
<keyword evidence="2" id="KW-0472">Membrane</keyword>
<dbReference type="Proteomes" id="UP000027471">
    <property type="component" value="Unassembled WGS sequence"/>
</dbReference>
<dbReference type="RefSeq" id="WP_051696937.1">
    <property type="nucleotide sequence ID" value="NZ_AUNB01000001.1"/>
</dbReference>
<evidence type="ECO:0000313" key="4">
    <source>
        <dbReference type="Proteomes" id="UP000027471"/>
    </source>
</evidence>